<comment type="caution">
    <text evidence="3">The sequence shown here is derived from an EMBL/GenBank/DDBJ whole genome shotgun (WGS) entry which is preliminary data.</text>
</comment>
<reference evidence="3 4" key="1">
    <citation type="submission" date="2022-03" db="EMBL/GenBank/DDBJ databases">
        <authorList>
            <person name="Jo J.-H."/>
            <person name="Im W.-T."/>
        </authorList>
    </citation>
    <scope>NUCLEOTIDE SEQUENCE [LARGE SCALE GENOMIC DNA]</scope>
    <source>
        <strain evidence="3 4">SM33</strain>
    </source>
</reference>
<evidence type="ECO:0000256" key="2">
    <source>
        <dbReference type="SAM" id="Phobius"/>
    </source>
</evidence>
<dbReference type="RefSeq" id="WP_241445219.1">
    <property type="nucleotide sequence ID" value="NZ_JAKZHW010000001.1"/>
</dbReference>
<feature type="compositionally biased region" description="Low complexity" evidence="1">
    <location>
        <begin position="46"/>
        <end position="59"/>
    </location>
</feature>
<feature type="region of interest" description="Disordered" evidence="1">
    <location>
        <begin position="143"/>
        <end position="165"/>
    </location>
</feature>
<evidence type="ECO:0000313" key="3">
    <source>
        <dbReference type="EMBL" id="MCH8614706.1"/>
    </source>
</evidence>
<evidence type="ECO:0000256" key="1">
    <source>
        <dbReference type="SAM" id="MobiDB-lite"/>
    </source>
</evidence>
<evidence type="ECO:0000313" key="4">
    <source>
        <dbReference type="Proteomes" id="UP001203058"/>
    </source>
</evidence>
<keyword evidence="4" id="KW-1185">Reference proteome</keyword>
<dbReference type="EMBL" id="JAKZHW010000001">
    <property type="protein sequence ID" value="MCH8614706.1"/>
    <property type="molecule type" value="Genomic_DNA"/>
</dbReference>
<feature type="compositionally biased region" description="Polar residues" evidence="1">
    <location>
        <begin position="153"/>
        <end position="165"/>
    </location>
</feature>
<feature type="transmembrane region" description="Helical" evidence="2">
    <location>
        <begin position="20"/>
        <end position="40"/>
    </location>
</feature>
<organism evidence="3 4">
    <name type="scientific">Sphingomonas telluris</name>
    <dbReference type="NCBI Taxonomy" id="2907998"/>
    <lineage>
        <taxon>Bacteria</taxon>
        <taxon>Pseudomonadati</taxon>
        <taxon>Pseudomonadota</taxon>
        <taxon>Alphaproteobacteria</taxon>
        <taxon>Sphingomonadales</taxon>
        <taxon>Sphingomonadaceae</taxon>
        <taxon>Sphingomonas</taxon>
    </lineage>
</organism>
<name>A0ABS9VIB5_9SPHN</name>
<keyword evidence="2" id="KW-0472">Membrane</keyword>
<keyword evidence="2" id="KW-1133">Transmembrane helix</keyword>
<keyword evidence="2" id="KW-0812">Transmembrane</keyword>
<accession>A0ABS9VIB5</accession>
<proteinExistence type="predicted"/>
<protein>
    <submittedName>
        <fullName evidence="3">Uncharacterized protein</fullName>
    </submittedName>
</protein>
<sequence>MEEDPNTGTGERPKILNNVTGWIGGLTAVVIALAGLKAAYNQLNPSAPAEPADAQQAASTEPVEDASAPVDEQAAAAELPTKYTGTWENKDVTLEWRNGIWVETTAGGTDDEIVTKYEQLSRNETTTNAIDRDRKLYVRWPTDGGTLEESEDGNTWTRSYEVTAA</sequence>
<gene>
    <name evidence="3" type="ORF">LZ016_01105</name>
</gene>
<dbReference type="Proteomes" id="UP001203058">
    <property type="component" value="Unassembled WGS sequence"/>
</dbReference>
<feature type="region of interest" description="Disordered" evidence="1">
    <location>
        <begin position="46"/>
        <end position="76"/>
    </location>
</feature>